<accession>A0A1F7ICU4</accession>
<sequence>MVKHRRRQILGEVENYKKKHRGQLYMDFFNNLDANLPGGFRTRYDESVLDGHLFVDDPSASSRMRERSTRDFFEDCRLAMEKVGISESQLNDIRHRFDQNMGDEEIAKEFTDTLLPIYINLRLMGYKHYPDLIG</sequence>
<gene>
    <name evidence="1" type="ORF">A3A74_02385</name>
</gene>
<proteinExistence type="predicted"/>
<dbReference type="EMBL" id="MGAF01000022">
    <property type="protein sequence ID" value="OGK41166.1"/>
    <property type="molecule type" value="Genomic_DNA"/>
</dbReference>
<organism evidence="1 2">
    <name type="scientific">Candidatus Roizmanbacteria bacterium RIFCSPLOWO2_01_FULL_35_13</name>
    <dbReference type="NCBI Taxonomy" id="1802055"/>
    <lineage>
        <taxon>Bacteria</taxon>
        <taxon>Candidatus Roizmaniibacteriota</taxon>
    </lineage>
</organism>
<protein>
    <submittedName>
        <fullName evidence="1">Uncharacterized protein</fullName>
    </submittedName>
</protein>
<reference evidence="1 2" key="1">
    <citation type="journal article" date="2016" name="Nat. Commun.">
        <title>Thousands of microbial genomes shed light on interconnected biogeochemical processes in an aquifer system.</title>
        <authorList>
            <person name="Anantharaman K."/>
            <person name="Brown C.T."/>
            <person name="Hug L.A."/>
            <person name="Sharon I."/>
            <person name="Castelle C.J."/>
            <person name="Probst A.J."/>
            <person name="Thomas B.C."/>
            <person name="Singh A."/>
            <person name="Wilkins M.J."/>
            <person name="Karaoz U."/>
            <person name="Brodie E.L."/>
            <person name="Williams K.H."/>
            <person name="Hubbard S.S."/>
            <person name="Banfield J.F."/>
        </authorList>
    </citation>
    <scope>NUCLEOTIDE SEQUENCE [LARGE SCALE GENOMIC DNA]</scope>
</reference>
<evidence type="ECO:0000313" key="1">
    <source>
        <dbReference type="EMBL" id="OGK41166.1"/>
    </source>
</evidence>
<comment type="caution">
    <text evidence="1">The sequence shown here is derived from an EMBL/GenBank/DDBJ whole genome shotgun (WGS) entry which is preliminary data.</text>
</comment>
<evidence type="ECO:0000313" key="2">
    <source>
        <dbReference type="Proteomes" id="UP000179270"/>
    </source>
</evidence>
<name>A0A1F7ICU4_9BACT</name>
<dbReference type="AlphaFoldDB" id="A0A1F7ICU4"/>
<dbReference type="Proteomes" id="UP000179270">
    <property type="component" value="Unassembled WGS sequence"/>
</dbReference>